<evidence type="ECO:0000313" key="2">
    <source>
        <dbReference type="EMBL" id="KAI1863689.1"/>
    </source>
</evidence>
<dbReference type="EMBL" id="JAFIMR010000025">
    <property type="protein sequence ID" value="KAI1863689.1"/>
    <property type="molecule type" value="Genomic_DNA"/>
</dbReference>
<evidence type="ECO:0000313" key="3">
    <source>
        <dbReference type="Proteomes" id="UP000829685"/>
    </source>
</evidence>
<feature type="compositionally biased region" description="Basic and acidic residues" evidence="1">
    <location>
        <begin position="1"/>
        <end position="25"/>
    </location>
</feature>
<gene>
    <name evidence="2" type="ORF">JX265_008906</name>
</gene>
<dbReference type="OrthoDB" id="4768377at2759"/>
<accession>A0A9Q0ANF4</accession>
<feature type="compositionally biased region" description="Polar residues" evidence="1">
    <location>
        <begin position="103"/>
        <end position="117"/>
    </location>
</feature>
<dbReference type="Proteomes" id="UP000829685">
    <property type="component" value="Unassembled WGS sequence"/>
</dbReference>
<feature type="region of interest" description="Disordered" evidence="1">
    <location>
        <begin position="102"/>
        <end position="125"/>
    </location>
</feature>
<proteinExistence type="predicted"/>
<keyword evidence="3" id="KW-1185">Reference proteome</keyword>
<comment type="caution">
    <text evidence="2">The sequence shown here is derived from an EMBL/GenBank/DDBJ whole genome shotgun (WGS) entry which is preliminary data.</text>
</comment>
<reference evidence="2" key="1">
    <citation type="submission" date="2021-03" db="EMBL/GenBank/DDBJ databases">
        <title>Revisited historic fungal species revealed as producer of novel bioactive compounds through whole genome sequencing and comparative genomics.</title>
        <authorList>
            <person name="Vignolle G.A."/>
            <person name="Hochenegger N."/>
            <person name="Mach R.L."/>
            <person name="Mach-Aigner A.R."/>
            <person name="Javad Rahimi M."/>
            <person name="Salim K.A."/>
            <person name="Chan C.M."/>
            <person name="Lim L.B.L."/>
            <person name="Cai F."/>
            <person name="Druzhinina I.S."/>
            <person name="U'Ren J.M."/>
            <person name="Derntl C."/>
        </authorList>
    </citation>
    <scope>NUCLEOTIDE SEQUENCE</scope>
    <source>
        <strain evidence="2">TUCIM 5799</strain>
    </source>
</reference>
<evidence type="ECO:0000256" key="1">
    <source>
        <dbReference type="SAM" id="MobiDB-lite"/>
    </source>
</evidence>
<organism evidence="2 3">
    <name type="scientific">Neoarthrinium moseri</name>
    <dbReference type="NCBI Taxonomy" id="1658444"/>
    <lineage>
        <taxon>Eukaryota</taxon>
        <taxon>Fungi</taxon>
        <taxon>Dikarya</taxon>
        <taxon>Ascomycota</taxon>
        <taxon>Pezizomycotina</taxon>
        <taxon>Sordariomycetes</taxon>
        <taxon>Xylariomycetidae</taxon>
        <taxon>Amphisphaeriales</taxon>
        <taxon>Apiosporaceae</taxon>
        <taxon>Neoarthrinium</taxon>
    </lineage>
</organism>
<protein>
    <submittedName>
        <fullName evidence="2">Uncharacterized protein</fullName>
    </submittedName>
</protein>
<sequence length="125" mass="13743">MPPRDMDAKAAERIARARGKNDPFAKRAVMTAQSHRNQATESSPQEEVMGGPKETGEPHWSERPQELGSSEMSKNRQVTYAELAKNEHTHDRIIVMGTLDATPMNSTGCLATASDSPTARHRSNT</sequence>
<feature type="compositionally biased region" description="Polar residues" evidence="1">
    <location>
        <begin position="31"/>
        <end position="45"/>
    </location>
</feature>
<feature type="region of interest" description="Disordered" evidence="1">
    <location>
        <begin position="1"/>
        <end position="74"/>
    </location>
</feature>
<feature type="compositionally biased region" description="Basic and acidic residues" evidence="1">
    <location>
        <begin position="54"/>
        <end position="65"/>
    </location>
</feature>
<name>A0A9Q0ANF4_9PEZI</name>
<dbReference type="AlphaFoldDB" id="A0A9Q0ANF4"/>